<accession>D8PVF3</accession>
<dbReference type="InParanoid" id="D8PVF3"/>
<dbReference type="HOGENOM" id="CLU_1008869_0_0_1"/>
<dbReference type="GeneID" id="9595450"/>
<keyword evidence="2" id="KW-1185">Reference proteome</keyword>
<feature type="non-terminal residue" evidence="1">
    <location>
        <position position="276"/>
    </location>
</feature>
<name>D8PVF3_SCHCM</name>
<dbReference type="RefSeq" id="XP_003035760.1">
    <property type="nucleotide sequence ID" value="XM_003035714.1"/>
</dbReference>
<dbReference type="Proteomes" id="UP000007431">
    <property type="component" value="Unassembled WGS sequence"/>
</dbReference>
<dbReference type="OrthoDB" id="4466885at2759"/>
<organism evidence="2">
    <name type="scientific">Schizophyllum commune (strain H4-8 / FGSC 9210)</name>
    <name type="common">Split gill fungus</name>
    <dbReference type="NCBI Taxonomy" id="578458"/>
    <lineage>
        <taxon>Eukaryota</taxon>
        <taxon>Fungi</taxon>
        <taxon>Dikarya</taxon>
        <taxon>Basidiomycota</taxon>
        <taxon>Agaricomycotina</taxon>
        <taxon>Agaricomycetes</taxon>
        <taxon>Agaricomycetidae</taxon>
        <taxon>Agaricales</taxon>
        <taxon>Schizophyllaceae</taxon>
        <taxon>Schizophyllum</taxon>
    </lineage>
</organism>
<dbReference type="VEuPathDB" id="FungiDB:SCHCODRAFT_02562902"/>
<proteinExistence type="predicted"/>
<evidence type="ECO:0000313" key="1">
    <source>
        <dbReference type="EMBL" id="EFJ00858.1"/>
    </source>
</evidence>
<dbReference type="KEGG" id="scm:SCHCO_02562902"/>
<dbReference type="AlphaFoldDB" id="D8PVF3"/>
<protein>
    <submittedName>
        <fullName evidence="1">Uncharacterized protein</fullName>
    </submittedName>
</protein>
<evidence type="ECO:0000313" key="2">
    <source>
        <dbReference type="Proteomes" id="UP000007431"/>
    </source>
</evidence>
<dbReference type="EMBL" id="GL377303">
    <property type="protein sequence ID" value="EFJ00858.1"/>
    <property type="molecule type" value="Genomic_DNA"/>
</dbReference>
<sequence length="276" mass="30190">MLVESGGGSPDVYLEEKSILSGLSKLRPSPSLWLYSTGRTAEVLHGLVKVVYGPEAPLLYMFVPCNLCIYAGMNTTKHSTTVDSPMDERNRVHALHRDYPPDPDSEAGAYHVQVGRRQPQAKPVLFAYGRRLVAQGHEAPHPLPKRYKSHPSLPSILISQPHLHPFFPPSNDHPSFLRLLRPSSLSLTTCTLPHKHTPAGIMQFSVASLFATVALLFGATQVAAIAADPYMACGCPNNCDYNVGDSCKWKESVAFDEVVVSGHCILDGYGRKICSK</sequence>
<gene>
    <name evidence="1" type="ORF">SCHCODRAFT_105174</name>
</gene>
<reference evidence="1 2" key="1">
    <citation type="journal article" date="2010" name="Nat. Biotechnol.">
        <title>Genome sequence of the model mushroom Schizophyllum commune.</title>
        <authorList>
            <person name="Ohm R.A."/>
            <person name="de Jong J.F."/>
            <person name="Lugones L.G."/>
            <person name="Aerts A."/>
            <person name="Kothe E."/>
            <person name="Stajich J.E."/>
            <person name="de Vries R.P."/>
            <person name="Record E."/>
            <person name="Levasseur A."/>
            <person name="Baker S.E."/>
            <person name="Bartholomew K.A."/>
            <person name="Coutinho P.M."/>
            <person name="Erdmann S."/>
            <person name="Fowler T.J."/>
            <person name="Gathman A.C."/>
            <person name="Lombard V."/>
            <person name="Henrissat B."/>
            <person name="Knabe N."/>
            <person name="Kuees U."/>
            <person name="Lilly W.W."/>
            <person name="Lindquist E."/>
            <person name="Lucas S."/>
            <person name="Magnuson J.K."/>
            <person name="Piumi F."/>
            <person name="Raudaskoski M."/>
            <person name="Salamov A."/>
            <person name="Schmutz J."/>
            <person name="Schwarze F.W.M.R."/>
            <person name="vanKuyk P.A."/>
            <person name="Horton J.S."/>
            <person name="Grigoriev I.V."/>
            <person name="Woesten H.A.B."/>
        </authorList>
    </citation>
    <scope>NUCLEOTIDE SEQUENCE [LARGE SCALE GENOMIC DNA]</scope>
    <source>
        <strain evidence="2">H4-8 / FGSC 9210</strain>
    </source>
</reference>